<proteinExistence type="inferred from homology"/>
<evidence type="ECO:0000256" key="11">
    <source>
        <dbReference type="ARBA" id="ARBA00023136"/>
    </source>
</evidence>
<feature type="transmembrane region" description="Helical" evidence="15">
    <location>
        <begin position="1072"/>
        <end position="1094"/>
    </location>
</feature>
<evidence type="ECO:0000256" key="7">
    <source>
        <dbReference type="ARBA" id="ARBA00022692"/>
    </source>
</evidence>
<organism evidence="19 20">
    <name type="scientific">Potamilus streckersoni</name>
    <dbReference type="NCBI Taxonomy" id="2493646"/>
    <lineage>
        <taxon>Eukaryota</taxon>
        <taxon>Metazoa</taxon>
        <taxon>Spiralia</taxon>
        <taxon>Lophotrochozoa</taxon>
        <taxon>Mollusca</taxon>
        <taxon>Bivalvia</taxon>
        <taxon>Autobranchia</taxon>
        <taxon>Heteroconchia</taxon>
        <taxon>Palaeoheterodonta</taxon>
        <taxon>Unionida</taxon>
        <taxon>Unionoidea</taxon>
        <taxon>Unionidae</taxon>
        <taxon>Ambleminae</taxon>
        <taxon>Lampsilini</taxon>
        <taxon>Potamilus</taxon>
    </lineage>
</organism>
<feature type="transmembrane region" description="Helical" evidence="15">
    <location>
        <begin position="849"/>
        <end position="875"/>
    </location>
</feature>
<keyword evidence="13" id="KW-0175">Coiled coil</keyword>
<feature type="coiled-coil region" evidence="13">
    <location>
        <begin position="1199"/>
        <end position="1226"/>
    </location>
</feature>
<dbReference type="PANTHER" id="PTHR13800">
    <property type="entry name" value="TRANSIENT RECEPTOR POTENTIAL CATION CHANNEL, SUBFAMILY M, MEMBER 6"/>
    <property type="match status" value="1"/>
</dbReference>
<evidence type="ECO:0000256" key="10">
    <source>
        <dbReference type="ARBA" id="ARBA00023065"/>
    </source>
</evidence>
<evidence type="ECO:0000256" key="9">
    <source>
        <dbReference type="ARBA" id="ARBA00022989"/>
    </source>
</evidence>
<evidence type="ECO:0008006" key="21">
    <source>
        <dbReference type="Google" id="ProtNLM"/>
    </source>
</evidence>
<feature type="domain" description="TRPM SLOG" evidence="17">
    <location>
        <begin position="143"/>
        <end position="399"/>
    </location>
</feature>
<keyword evidence="11 15" id="KW-0472">Membrane</keyword>
<dbReference type="PANTHER" id="PTHR13800:SF12">
    <property type="entry name" value="TRANSIENT RECEPTOR POTENTIAL CATION CHANNEL SUBFAMILY M MEMBER-LIKE 2"/>
    <property type="match status" value="1"/>
</dbReference>
<evidence type="ECO:0000313" key="20">
    <source>
        <dbReference type="Proteomes" id="UP001195483"/>
    </source>
</evidence>
<feature type="compositionally biased region" description="Polar residues" evidence="14">
    <location>
        <begin position="12"/>
        <end position="25"/>
    </location>
</feature>
<dbReference type="SUPFAM" id="SSF55811">
    <property type="entry name" value="Nudix"/>
    <property type="match status" value="1"/>
</dbReference>
<evidence type="ECO:0000256" key="12">
    <source>
        <dbReference type="ARBA" id="ARBA00023303"/>
    </source>
</evidence>
<evidence type="ECO:0000259" key="16">
    <source>
        <dbReference type="Pfam" id="PF00520"/>
    </source>
</evidence>
<keyword evidence="3" id="KW-0813">Transport</keyword>
<reference evidence="19" key="3">
    <citation type="submission" date="2023-05" db="EMBL/GenBank/DDBJ databases">
        <authorList>
            <person name="Smith C.H."/>
        </authorList>
    </citation>
    <scope>NUCLEOTIDE SEQUENCE</scope>
    <source>
        <strain evidence="19">CHS0354</strain>
        <tissue evidence="19">Mantle</tissue>
    </source>
</reference>
<feature type="domain" description="TRPM-like" evidence="18">
    <location>
        <begin position="481"/>
        <end position="746"/>
    </location>
</feature>
<keyword evidence="12" id="KW-0407">Ion channel</keyword>
<feature type="compositionally biased region" description="Basic and acidic residues" evidence="14">
    <location>
        <begin position="820"/>
        <end position="831"/>
    </location>
</feature>
<feature type="compositionally biased region" description="Polar residues" evidence="14">
    <location>
        <begin position="806"/>
        <end position="819"/>
    </location>
</feature>
<keyword evidence="5" id="KW-0109">Calcium transport</keyword>
<evidence type="ECO:0000256" key="5">
    <source>
        <dbReference type="ARBA" id="ARBA00022568"/>
    </source>
</evidence>
<dbReference type="GO" id="GO:0005886">
    <property type="term" value="C:plasma membrane"/>
    <property type="evidence" value="ECO:0007669"/>
    <property type="project" value="UniProtKB-SubCell"/>
</dbReference>
<comment type="similarity">
    <text evidence="2">Belongs to the transient receptor (TC 1.A.4) family. LTrpC subfamily. TRPM2 sub-subfamily.</text>
</comment>
<dbReference type="Pfam" id="PF25508">
    <property type="entry name" value="TRPM2"/>
    <property type="match status" value="1"/>
</dbReference>
<evidence type="ECO:0000256" key="4">
    <source>
        <dbReference type="ARBA" id="ARBA00022475"/>
    </source>
</evidence>
<keyword evidence="7 15" id="KW-0812">Transmembrane</keyword>
<reference evidence="19" key="2">
    <citation type="journal article" date="2021" name="Genome Biol. Evol.">
        <title>Developing a high-quality reference genome for a parasitic bivalve with doubly uniparental inheritance (Bivalvia: Unionida).</title>
        <authorList>
            <person name="Smith C.H."/>
        </authorList>
    </citation>
    <scope>NUCLEOTIDE SEQUENCE</scope>
    <source>
        <strain evidence="19">CHS0354</strain>
        <tissue evidence="19">Mantle</tissue>
    </source>
</reference>
<dbReference type="EMBL" id="JAEAOA010001198">
    <property type="protein sequence ID" value="KAK3605984.1"/>
    <property type="molecule type" value="Genomic_DNA"/>
</dbReference>
<dbReference type="Proteomes" id="UP001195483">
    <property type="component" value="Unassembled WGS sequence"/>
</dbReference>
<evidence type="ECO:0000259" key="18">
    <source>
        <dbReference type="Pfam" id="PF25508"/>
    </source>
</evidence>
<feature type="transmembrane region" description="Helical" evidence="15">
    <location>
        <begin position="953"/>
        <end position="972"/>
    </location>
</feature>
<keyword evidence="10" id="KW-0406">Ion transport</keyword>
<keyword evidence="8" id="KW-0106">Calcium</keyword>
<dbReference type="Gene3D" id="3.90.79.10">
    <property type="entry name" value="Nucleoside Triphosphate Pyrophosphohydrolase"/>
    <property type="match status" value="1"/>
</dbReference>
<feature type="transmembrane region" description="Helical" evidence="15">
    <location>
        <begin position="923"/>
        <end position="941"/>
    </location>
</feature>
<reference evidence="19" key="1">
    <citation type="journal article" date="2021" name="Genome Biol. Evol.">
        <title>A High-Quality Reference Genome for a Parasitic Bivalve with Doubly Uniparental Inheritance (Bivalvia: Unionida).</title>
        <authorList>
            <person name="Smith C.H."/>
        </authorList>
    </citation>
    <scope>NUCLEOTIDE SEQUENCE</scope>
    <source>
        <strain evidence="19">CHS0354</strain>
    </source>
</reference>
<dbReference type="InterPro" id="IPR057366">
    <property type="entry name" value="TRPM-like"/>
</dbReference>
<dbReference type="Pfam" id="PF18139">
    <property type="entry name" value="LSDAT_euk"/>
    <property type="match status" value="1"/>
</dbReference>
<gene>
    <name evidence="19" type="ORF">CHS0354_019664</name>
</gene>
<evidence type="ECO:0000256" key="2">
    <source>
        <dbReference type="ARBA" id="ARBA00009501"/>
    </source>
</evidence>
<evidence type="ECO:0000256" key="8">
    <source>
        <dbReference type="ARBA" id="ARBA00022837"/>
    </source>
</evidence>
<evidence type="ECO:0000256" key="6">
    <source>
        <dbReference type="ARBA" id="ARBA00022673"/>
    </source>
</evidence>
<evidence type="ECO:0000256" key="14">
    <source>
        <dbReference type="SAM" id="MobiDB-lite"/>
    </source>
</evidence>
<feature type="region of interest" description="Disordered" evidence="14">
    <location>
        <begin position="1"/>
        <end position="29"/>
    </location>
</feature>
<evidence type="ECO:0000256" key="13">
    <source>
        <dbReference type="SAM" id="Coils"/>
    </source>
</evidence>
<feature type="region of interest" description="Disordered" evidence="14">
    <location>
        <begin position="806"/>
        <end position="831"/>
    </location>
</feature>
<dbReference type="Pfam" id="PF25969">
    <property type="entry name" value="NUDT9_N"/>
    <property type="match status" value="1"/>
</dbReference>
<dbReference type="GO" id="GO:0099604">
    <property type="term" value="F:ligand-gated calcium channel activity"/>
    <property type="evidence" value="ECO:0007669"/>
    <property type="project" value="TreeGrafter"/>
</dbReference>
<sequence>MAAKVGPMKSDNYGNQQPPGPQSSKGVAVSIHSIQHHDEAEDAHSGSGAARGNVINKAAWVKKKIKMRICNCYIPAEENDICQCGYSKMEHRTKQNFKRSPPEQSVDIPTDRLKWKCKKHTKTIPTNAFGEIEFVGLGGNIGKFVRVDKLTEMPIMLDMMMKVWELEKPNLLISVTGGAKNFIMKPRLRDVFRRGLMKAAQSTGAWIITGGTHAGVMKHVGEAVKDYGMAYTNQKPVITIGLVPWGVIQNRDTLENKQWSWPVEYYIDELPKEKESFLDPNHSHFIMVDDGTQHKFATEITFRANLEKEVSQRGTNTGDVAVRVPIILLVLEGGPGTLKTVTNALKTNTPALIVKGSGRAADILAHAFKNSKPVESDENENGEMVKKTKKCMDSALEKEIKEQMKHINFCKEEEMTTHIERIKHCLAKSDLIHIFEWDTGTGALDFDVAILKALLRANKNQVMDQLKLALAWNRIDIVKSEIFADDKSWLTLNLDDVMLSAIQLNRVDFVKLFLDNGVSLKEFLKTKRLLQLYKYGSAKHTGSSRSVLTQLLKKMRRKKKAEGNNGITLKEVGELMQDLLGDYYVPYYISESRYADAYMEDGKIKEGLASVVRIPLGVELPPAKKVKEEPDFVNPAQELFLWSVLNNRQDMAKLFWLQGKDAIAAALVAHALLNAMSERTEDIELLAQLTENTNEFMNLAIGVLKECYSTGEKKTQYLLTKKLSEWGNTSCILIAVKANNRQFISQTACQDLFNSIWMGGLTQENGTFRLLVCIAIPVLIPFLIAFVKNEDGEPVHGEYRTHLSEQNQAETSLALPSQRSRLDSEGGKKYETKPDGKCRKIAKKFSSFYLAPVIIFYHNMISYAVFLCLYSYVLISTFEPIVSEEEIVLIVWVITFVVEEIRQVSTIESTTVKTKLQSYIKDVWNVLDAIAILLFVIGMILRAIPHEETFEAARVFLGVSLVTFFLRLLHIFSVNKNLGPKLVMIMHMVRDLVYFVVILMVFVLAYAIASYAILFPKTELTLDNLKSIFWRPYWNIYGELMLDEIQGKGCTKVAELYKNSTMPRCPTESGKYFVPVLMGAYMLMCYILLLNLLIAMFSYTFKMVQVNTDMHWCFQRYRLINEYYTRPFLAPPLILIGHAIGLITYILKKCGKASCCQTTNAFVNNVSNERELRKWEDVIADTFHHKRELADLETTEYRVKTTSLRLEQLVNKMDGLQEQQKAVTVTTDDTESVQKTLTEPNLVTLGKRIETIEEQLKWIVESLSEHHLGARRAIPEVNDARAEEKKQEEKKTTESRALVCHMLEGQVKFHTRSRFSPYPDTRIQRFKVPDDKVPWDVEYPVYNPPHYTSPIILAKPNWADNMDLYSVPIAERKLQFNAIDSVTNTKRFSYAGNYPVKQGIPLNPMGRTGVLQRGLLGRWGPNHVVDLVITRWKFDENNKKMLKDGKPQFEFVAVKMTAMETWALPESILTPGHPPTKHLKIKFSDEALNLFGDNRQQKKEIKKQKENILKKGKLIHKGYADDPRNTDNAWVESTVYLYQDKEHVLRHFSFKLKATTPDLPATWLTASSKLSLHGAHGYFLKLVAEMLDASF</sequence>
<dbReference type="InterPro" id="IPR005821">
    <property type="entry name" value="Ion_trans_dom"/>
</dbReference>
<comment type="subcellular location">
    <subcellularLocation>
        <location evidence="1">Cell membrane</location>
        <topology evidence="1">Multi-pass membrane protein</topology>
    </subcellularLocation>
</comment>
<keyword evidence="9 15" id="KW-1133">Transmembrane helix</keyword>
<dbReference type="Gene3D" id="3.40.50.450">
    <property type="match status" value="1"/>
</dbReference>
<dbReference type="InterPro" id="IPR041491">
    <property type="entry name" value="TRPM_SLOG"/>
</dbReference>
<evidence type="ECO:0000256" key="15">
    <source>
        <dbReference type="SAM" id="Phobius"/>
    </source>
</evidence>
<protein>
    <recommendedName>
        <fullName evidence="21">Transient receptor potential cation channel subfamily M member 2</fullName>
    </recommendedName>
</protein>
<keyword evidence="20" id="KW-1185">Reference proteome</keyword>
<keyword evidence="6" id="KW-0107">Calcium channel</keyword>
<evidence type="ECO:0000313" key="19">
    <source>
        <dbReference type="EMBL" id="KAK3605984.1"/>
    </source>
</evidence>
<dbReference type="CDD" id="cd03670">
    <property type="entry name" value="NUDIX_ADPRase_Nudt9"/>
    <property type="match status" value="1"/>
</dbReference>
<feature type="transmembrane region" description="Helical" evidence="15">
    <location>
        <begin position="992"/>
        <end position="1014"/>
    </location>
</feature>
<accession>A0AAE0W9F1</accession>
<dbReference type="Pfam" id="PF00520">
    <property type="entry name" value="Ion_trans"/>
    <property type="match status" value="1"/>
</dbReference>
<feature type="transmembrane region" description="Helical" evidence="15">
    <location>
        <begin position="1128"/>
        <end position="1147"/>
    </location>
</feature>
<dbReference type="InterPro" id="IPR050927">
    <property type="entry name" value="TRPM"/>
</dbReference>
<dbReference type="InterPro" id="IPR015797">
    <property type="entry name" value="NUDIX_hydrolase-like_dom_sf"/>
</dbReference>
<keyword evidence="4" id="KW-1003">Cell membrane</keyword>
<evidence type="ECO:0000259" key="17">
    <source>
        <dbReference type="Pfam" id="PF18139"/>
    </source>
</evidence>
<name>A0AAE0W9F1_9BIVA</name>
<feature type="domain" description="Ion transport" evidence="16">
    <location>
        <begin position="861"/>
        <end position="1107"/>
    </location>
</feature>
<evidence type="ECO:0000256" key="1">
    <source>
        <dbReference type="ARBA" id="ARBA00004651"/>
    </source>
</evidence>
<comment type="caution">
    <text evidence="19">The sequence shown here is derived from an EMBL/GenBank/DDBJ whole genome shotgun (WGS) entry which is preliminary data.</text>
</comment>
<evidence type="ECO:0000256" key="3">
    <source>
        <dbReference type="ARBA" id="ARBA00022448"/>
    </source>
</evidence>